<dbReference type="GO" id="GO:0005829">
    <property type="term" value="C:cytosol"/>
    <property type="evidence" value="ECO:0007669"/>
    <property type="project" value="TreeGrafter"/>
</dbReference>
<dbReference type="PANTHER" id="PTHR12143:SF39">
    <property type="entry name" value="SECRETED PROTEIN"/>
    <property type="match status" value="1"/>
</dbReference>
<evidence type="ECO:0000313" key="8">
    <source>
        <dbReference type="Proteomes" id="UP000004407"/>
    </source>
</evidence>
<dbReference type="InterPro" id="IPR005887">
    <property type="entry name" value="GH92_a_mannosidase_put"/>
</dbReference>
<feature type="signal peptide" evidence="4">
    <location>
        <begin position="1"/>
        <end position="35"/>
    </location>
</feature>
<comment type="caution">
    <text evidence="7">The sequence shown here is derived from an EMBL/GenBank/DDBJ whole genome shotgun (WGS) entry which is preliminary data.</text>
</comment>
<dbReference type="Pfam" id="PF17678">
    <property type="entry name" value="Glyco_hydro_92N"/>
    <property type="match status" value="1"/>
</dbReference>
<dbReference type="GO" id="GO:0005975">
    <property type="term" value="P:carbohydrate metabolic process"/>
    <property type="evidence" value="ECO:0007669"/>
    <property type="project" value="InterPro"/>
</dbReference>
<evidence type="ECO:0000256" key="4">
    <source>
        <dbReference type="SAM" id="SignalP"/>
    </source>
</evidence>
<keyword evidence="4" id="KW-0732">Signal</keyword>
<dbReference type="InterPro" id="IPR050883">
    <property type="entry name" value="PNGase"/>
</dbReference>
<dbReference type="Pfam" id="PF07971">
    <property type="entry name" value="Glyco_hydro_92"/>
    <property type="match status" value="1"/>
</dbReference>
<dbReference type="InterPro" id="IPR012939">
    <property type="entry name" value="Glyco_hydro_92"/>
</dbReference>
<dbReference type="InterPro" id="IPR008928">
    <property type="entry name" value="6-hairpin_glycosidase_sf"/>
</dbReference>
<dbReference type="NCBIfam" id="TIGR01180">
    <property type="entry name" value="aman2_put"/>
    <property type="match status" value="1"/>
</dbReference>
<dbReference type="InterPro" id="IPR014718">
    <property type="entry name" value="GH-type_carb-bd"/>
</dbReference>
<evidence type="ECO:0000256" key="2">
    <source>
        <dbReference type="ARBA" id="ARBA00011245"/>
    </source>
</evidence>
<comment type="subunit">
    <text evidence="2">Monomer.</text>
</comment>
<dbReference type="SUPFAM" id="SSF48208">
    <property type="entry name" value="Six-hairpin glycosidases"/>
    <property type="match status" value="1"/>
</dbReference>
<dbReference type="Gene3D" id="2.70.98.10">
    <property type="match status" value="1"/>
</dbReference>
<feature type="domain" description="Glycosyl hydrolase family 92" evidence="5">
    <location>
        <begin position="275"/>
        <end position="738"/>
    </location>
</feature>
<dbReference type="FunFam" id="1.20.1050.60:FF:000001">
    <property type="entry name" value="Putative alpha-1,2-mannosidase"/>
    <property type="match status" value="1"/>
</dbReference>
<dbReference type="Gene3D" id="3.30.2080.10">
    <property type="entry name" value="GH92 mannosidase domain"/>
    <property type="match status" value="1"/>
</dbReference>
<evidence type="ECO:0000313" key="7">
    <source>
        <dbReference type="EMBL" id="EHJ38666.1"/>
    </source>
</evidence>
<dbReference type="Gene3D" id="1.20.1050.60">
    <property type="entry name" value="alpha-1,2-mannosidase"/>
    <property type="match status" value="1"/>
</dbReference>
<evidence type="ECO:0000256" key="3">
    <source>
        <dbReference type="ARBA" id="ARBA00022837"/>
    </source>
</evidence>
<dbReference type="InterPro" id="IPR041371">
    <property type="entry name" value="GH92_N"/>
</dbReference>
<dbReference type="HOGENOM" id="CLU_003690_2_2_10"/>
<dbReference type="Gene3D" id="1.20.1610.10">
    <property type="entry name" value="alpha-1,2-mannosidases domains"/>
    <property type="match status" value="1"/>
</dbReference>
<proteinExistence type="predicted"/>
<dbReference type="GO" id="GO:0030246">
    <property type="term" value="F:carbohydrate binding"/>
    <property type="evidence" value="ECO:0007669"/>
    <property type="project" value="InterPro"/>
</dbReference>
<evidence type="ECO:0000259" key="5">
    <source>
        <dbReference type="Pfam" id="PF07971"/>
    </source>
</evidence>
<dbReference type="GO" id="GO:0006516">
    <property type="term" value="P:glycoprotein catabolic process"/>
    <property type="evidence" value="ECO:0007669"/>
    <property type="project" value="TreeGrafter"/>
</dbReference>
<name>G6AZ52_9BACT</name>
<dbReference type="PANTHER" id="PTHR12143">
    <property type="entry name" value="PEPTIDE N-GLYCANASE PNGASE -RELATED"/>
    <property type="match status" value="1"/>
</dbReference>
<dbReference type="EMBL" id="AFZZ01000168">
    <property type="protein sequence ID" value="EHJ38666.1"/>
    <property type="molecule type" value="Genomic_DNA"/>
</dbReference>
<feature type="chain" id="PRO_5003485659" evidence="4">
    <location>
        <begin position="36"/>
        <end position="747"/>
    </location>
</feature>
<comment type="cofactor">
    <cofactor evidence="1">
        <name>Ca(2+)</name>
        <dbReference type="ChEBI" id="CHEBI:29108"/>
    </cofactor>
</comment>
<protein>
    <submittedName>
        <fullName evidence="7">Putative alpha-1,2-mannosidase</fullName>
    </submittedName>
</protein>
<organism evidence="7 8">
    <name type="scientific">Leyella stercorea DSM 18206</name>
    <dbReference type="NCBI Taxonomy" id="1002367"/>
    <lineage>
        <taxon>Bacteria</taxon>
        <taxon>Pseudomonadati</taxon>
        <taxon>Bacteroidota</taxon>
        <taxon>Bacteroidia</taxon>
        <taxon>Bacteroidales</taxon>
        <taxon>Prevotellaceae</taxon>
        <taxon>Leyella</taxon>
    </lineage>
</organism>
<sequence length="747" mass="84889">MKLKTTYMNKSKRLFCKLAFAALGLLPTMATTALADTTDYTQYVNPFVGNADNGHTFPGACRPFGMIQTSPVTGAVGWRYCSEYVYSDSLIWGFTQTHLNGTGCMDLGDILVMPTSGKRTRAWDGYRSRYSKQQEFATPGYYSVYLTDAKVKAELTAAPHVAFHRYTFDNPDSTSVFIDLQHAPAWRDEQYHSQCISCETKWEDAQTLTGHVRNKVWVDQDYFFVMKFNRPVVSHIQLPKAVDTERGQRIVATFDIPRGEQLLVKVSMSTTSVDGARLNLETEVPDWNFAEVTRTAHDEWNSYLSRIDVTGTDTDKQNYYTAFYHALIQPNQIADVDGKYRNADNKVVCSSNGEFYSTFSCWDTYRATHPFYTMVIPERVDGLVNSLVEQAEVQGFLPIWGLWGKENFCMIGNHAVSIVAEAYHKGFRGFDAERAFNAIKRTQTVNHGEKYDWETYMKYGYWPTDLVASESVSNSLECMYDDYAAADMARLMGKKQDQQYFARRANFYKNLFDKQTNFMRPRLADGSWRSPFNPSDVAHAETVGGDYTEGNAWQYTWQVQHDIPGLIKLFGGQKPFLKKLDEFFTLELITSQNDVTGLIGQYAHGNEPSHHVAYLYALAGRPSRTQELIREIFDTQYHPTVDGLCGNDDCGQMSAWYMLSAMGFYPVNPVSGEYVFGAPQMPKIVLHLPEGKTFTIVADGISAENKYVDYILLNGKKYNKTSISHNTIMQGGTLVYKMCSTKKHDKY</sequence>
<dbReference type="AlphaFoldDB" id="G6AZ52"/>
<evidence type="ECO:0000259" key="6">
    <source>
        <dbReference type="Pfam" id="PF17678"/>
    </source>
</evidence>
<dbReference type="FunFam" id="3.30.2080.10:FF:000001">
    <property type="entry name" value="Alpha-1,2-mannosidase subfamily"/>
    <property type="match status" value="1"/>
</dbReference>
<dbReference type="Proteomes" id="UP000004407">
    <property type="component" value="Unassembled WGS sequence"/>
</dbReference>
<dbReference type="eggNOG" id="COG3537">
    <property type="taxonomic scope" value="Bacteria"/>
</dbReference>
<keyword evidence="3" id="KW-0106">Calcium</keyword>
<gene>
    <name evidence="7" type="ORF">HMPREF0673_01916</name>
</gene>
<evidence type="ECO:0000256" key="1">
    <source>
        <dbReference type="ARBA" id="ARBA00001913"/>
    </source>
</evidence>
<feature type="domain" description="Glycosyl hydrolase family 92 N-terminal" evidence="6">
    <location>
        <begin position="43"/>
        <end position="269"/>
    </location>
</feature>
<dbReference type="GO" id="GO:0000224">
    <property type="term" value="F:peptide-N4-(N-acetyl-beta-glucosaminyl)asparagine amidase activity"/>
    <property type="evidence" value="ECO:0007669"/>
    <property type="project" value="TreeGrafter"/>
</dbReference>
<accession>G6AZ52</accession>
<dbReference type="PATRIC" id="fig|1002367.3.peg.1554"/>
<reference evidence="7 8" key="1">
    <citation type="submission" date="2011-08" db="EMBL/GenBank/DDBJ databases">
        <authorList>
            <person name="Weinstock G."/>
            <person name="Sodergren E."/>
            <person name="Clifton S."/>
            <person name="Fulton L."/>
            <person name="Fulton B."/>
            <person name="Courtney L."/>
            <person name="Fronick C."/>
            <person name="Harrison M."/>
            <person name="Strong C."/>
            <person name="Farmer C."/>
            <person name="Delahaunty K."/>
            <person name="Markovic C."/>
            <person name="Hall O."/>
            <person name="Minx P."/>
            <person name="Tomlinson C."/>
            <person name="Mitreva M."/>
            <person name="Hou S."/>
            <person name="Chen J."/>
            <person name="Wollam A."/>
            <person name="Pepin K.H."/>
            <person name="Johnson M."/>
            <person name="Bhonagiri V."/>
            <person name="Zhang X."/>
            <person name="Suruliraj S."/>
            <person name="Warren W."/>
            <person name="Chinwalla A."/>
            <person name="Mardis E.R."/>
            <person name="Wilson R.K."/>
        </authorList>
    </citation>
    <scope>NUCLEOTIDE SEQUENCE [LARGE SCALE GENOMIC DNA]</scope>
    <source>
        <strain evidence="7 8">DSM 18206</strain>
    </source>
</reference>